<proteinExistence type="predicted"/>
<gene>
    <name evidence="1" type="ORF">H5410_052856</name>
</gene>
<dbReference type="AlphaFoldDB" id="A0A9J5X496"/>
<evidence type="ECO:0008006" key="3">
    <source>
        <dbReference type="Google" id="ProtNLM"/>
    </source>
</evidence>
<reference evidence="1 2" key="1">
    <citation type="submission" date="2020-09" db="EMBL/GenBank/DDBJ databases">
        <title>De no assembly of potato wild relative species, Solanum commersonii.</title>
        <authorList>
            <person name="Cho K."/>
        </authorList>
    </citation>
    <scope>NUCLEOTIDE SEQUENCE [LARGE SCALE GENOMIC DNA]</scope>
    <source>
        <strain evidence="1">LZ3.2</strain>
        <tissue evidence="1">Leaf</tissue>
    </source>
</reference>
<dbReference type="EMBL" id="JACXVP010000010">
    <property type="protein sequence ID" value="KAG5582229.1"/>
    <property type="molecule type" value="Genomic_DNA"/>
</dbReference>
<dbReference type="Proteomes" id="UP000824120">
    <property type="component" value="Chromosome 10"/>
</dbReference>
<dbReference type="OrthoDB" id="1745472at2759"/>
<name>A0A9J5X496_SOLCO</name>
<accession>A0A9J5X496</accession>
<comment type="caution">
    <text evidence="1">The sequence shown here is derived from an EMBL/GenBank/DDBJ whole genome shotgun (WGS) entry which is preliminary data.</text>
</comment>
<organism evidence="1 2">
    <name type="scientific">Solanum commersonii</name>
    <name type="common">Commerson's wild potato</name>
    <name type="synonym">Commerson's nightshade</name>
    <dbReference type="NCBI Taxonomy" id="4109"/>
    <lineage>
        <taxon>Eukaryota</taxon>
        <taxon>Viridiplantae</taxon>
        <taxon>Streptophyta</taxon>
        <taxon>Embryophyta</taxon>
        <taxon>Tracheophyta</taxon>
        <taxon>Spermatophyta</taxon>
        <taxon>Magnoliopsida</taxon>
        <taxon>eudicotyledons</taxon>
        <taxon>Gunneridae</taxon>
        <taxon>Pentapetalae</taxon>
        <taxon>asterids</taxon>
        <taxon>lamiids</taxon>
        <taxon>Solanales</taxon>
        <taxon>Solanaceae</taxon>
        <taxon>Solanoideae</taxon>
        <taxon>Solaneae</taxon>
        <taxon>Solanum</taxon>
    </lineage>
</organism>
<sequence length="135" mass="15296">MVNTRTNASHIKPIMSTLDQIGQQLTTIAAKLGAIDALAADVAALKAQNMQNQHGKSKVLVEEREVDSTWRHQETNRRSHTKMEFPKYEGGDPRGWILKAEKYFQNYQTPNDCKVDVVSMYLEGDALDLFCLDQQ</sequence>
<protein>
    <recommendedName>
        <fullName evidence="3">Retrotransposon protein</fullName>
    </recommendedName>
</protein>
<evidence type="ECO:0000313" key="2">
    <source>
        <dbReference type="Proteomes" id="UP000824120"/>
    </source>
</evidence>
<evidence type="ECO:0000313" key="1">
    <source>
        <dbReference type="EMBL" id="KAG5582229.1"/>
    </source>
</evidence>
<keyword evidence="2" id="KW-1185">Reference proteome</keyword>